<evidence type="ECO:0000256" key="2">
    <source>
        <dbReference type="ARBA" id="ARBA00005801"/>
    </source>
</evidence>
<keyword evidence="5 9" id="KW-0812">Transmembrane</keyword>
<protein>
    <recommendedName>
        <fullName evidence="9">Prepilin leader peptidase/N-methyltransferase</fullName>
        <ecNumber evidence="9">2.1.1.-</ecNumber>
        <ecNumber evidence="9">3.4.23.43</ecNumber>
    </recommendedName>
</protein>
<name>W0RJV2_9BACT</name>
<feature type="domain" description="Prepilin type IV endopeptidase peptidase" evidence="11">
    <location>
        <begin position="108"/>
        <end position="225"/>
    </location>
</feature>
<keyword evidence="3" id="KW-1003">Cell membrane</keyword>
<evidence type="ECO:0000256" key="3">
    <source>
        <dbReference type="ARBA" id="ARBA00022475"/>
    </source>
</evidence>
<dbReference type="GO" id="GO:0008168">
    <property type="term" value="F:methyltransferase activity"/>
    <property type="evidence" value="ECO:0007669"/>
    <property type="project" value="UniProtKB-KW"/>
</dbReference>
<evidence type="ECO:0000256" key="7">
    <source>
        <dbReference type="ARBA" id="ARBA00023136"/>
    </source>
</evidence>
<keyword evidence="9" id="KW-0511">Multifunctional enzyme</keyword>
<comment type="catalytic activity">
    <reaction evidence="9">
        <text>Typically cleaves a -Gly-|-Phe- bond to release an N-terminal, basic peptide of 5-8 residues from type IV prepilin, and then N-methylates the new N-terminal amino group, the methyl donor being S-adenosyl-L-methionine.</text>
        <dbReference type="EC" id="3.4.23.43"/>
    </reaction>
</comment>
<feature type="transmembrane region" description="Helical" evidence="10">
    <location>
        <begin position="161"/>
        <end position="180"/>
    </location>
</feature>
<evidence type="ECO:0000256" key="9">
    <source>
        <dbReference type="RuleBase" id="RU003794"/>
    </source>
</evidence>
<dbReference type="InParanoid" id="W0RJV2"/>
<evidence type="ECO:0000256" key="6">
    <source>
        <dbReference type="ARBA" id="ARBA00022989"/>
    </source>
</evidence>
<dbReference type="PANTHER" id="PTHR30487:SF0">
    <property type="entry name" value="PREPILIN LEADER PEPTIDASE_N-METHYLTRANSFERASE-RELATED"/>
    <property type="match status" value="1"/>
</dbReference>
<accession>W0RJV2</accession>
<dbReference type="STRING" id="861299.J421_3832"/>
<dbReference type="InterPro" id="IPR000045">
    <property type="entry name" value="Prepilin_IV_endopep_pep"/>
</dbReference>
<dbReference type="EC" id="3.4.23.43" evidence="9"/>
<dbReference type="AlphaFoldDB" id="W0RJV2"/>
<evidence type="ECO:0000259" key="12">
    <source>
        <dbReference type="Pfam" id="PF06750"/>
    </source>
</evidence>
<dbReference type="Gene3D" id="1.20.120.1220">
    <property type="match status" value="1"/>
</dbReference>
<dbReference type="PANTHER" id="PTHR30487">
    <property type="entry name" value="TYPE 4 PREPILIN-LIKE PROTEINS LEADER PEPTIDE-PROCESSING ENZYME"/>
    <property type="match status" value="1"/>
</dbReference>
<keyword evidence="9" id="KW-0489">Methyltransferase</keyword>
<keyword evidence="9" id="KW-0645">Protease</keyword>
<dbReference type="InterPro" id="IPR050882">
    <property type="entry name" value="Prepilin_peptidase/N-MTase"/>
</dbReference>
<evidence type="ECO:0000313" key="14">
    <source>
        <dbReference type="Proteomes" id="UP000019151"/>
    </source>
</evidence>
<feature type="transmembrane region" description="Helical" evidence="10">
    <location>
        <begin position="262"/>
        <end position="279"/>
    </location>
</feature>
<dbReference type="PRINTS" id="PR00864">
    <property type="entry name" value="PREPILNPTASE"/>
</dbReference>
<evidence type="ECO:0000256" key="4">
    <source>
        <dbReference type="ARBA" id="ARBA00022519"/>
    </source>
</evidence>
<feature type="transmembrane region" description="Helical" evidence="10">
    <location>
        <begin position="201"/>
        <end position="230"/>
    </location>
</feature>
<keyword evidence="6 10" id="KW-1133">Transmembrane helix</keyword>
<dbReference type="Pfam" id="PF01478">
    <property type="entry name" value="Peptidase_A24"/>
    <property type="match status" value="1"/>
</dbReference>
<feature type="transmembrane region" description="Helical" evidence="10">
    <location>
        <begin position="130"/>
        <end position="149"/>
    </location>
</feature>
<feature type="domain" description="Prepilin peptidase A24 N-terminal" evidence="12">
    <location>
        <begin position="14"/>
        <end position="96"/>
    </location>
</feature>
<dbReference type="FunCoup" id="W0RJV2">
    <property type="interactions" value="320"/>
</dbReference>
<evidence type="ECO:0000313" key="13">
    <source>
        <dbReference type="EMBL" id="AHG91369.1"/>
    </source>
</evidence>
<keyword evidence="4" id="KW-0997">Cell inner membrane</keyword>
<keyword evidence="9" id="KW-0808">Transferase</keyword>
<dbReference type="GO" id="GO:0006465">
    <property type="term" value="P:signal peptide processing"/>
    <property type="evidence" value="ECO:0007669"/>
    <property type="project" value="TreeGrafter"/>
</dbReference>
<dbReference type="PATRIC" id="fig|861299.3.peg.3887"/>
<dbReference type="GO" id="GO:0004190">
    <property type="term" value="F:aspartic-type endopeptidase activity"/>
    <property type="evidence" value="ECO:0007669"/>
    <property type="project" value="UniProtKB-EC"/>
</dbReference>
<dbReference type="OrthoDB" id="9789291at2"/>
<dbReference type="HOGENOM" id="CLU_057101_0_1_0"/>
<keyword evidence="7 10" id="KW-0472">Membrane</keyword>
<feature type="transmembrane region" description="Helical" evidence="10">
    <location>
        <begin position="7"/>
        <end position="30"/>
    </location>
</feature>
<evidence type="ECO:0000256" key="8">
    <source>
        <dbReference type="RuleBase" id="RU003793"/>
    </source>
</evidence>
<feature type="transmembrane region" description="Helical" evidence="10">
    <location>
        <begin position="90"/>
        <end position="118"/>
    </location>
</feature>
<gene>
    <name evidence="13" type="ORF">J421_3832</name>
</gene>
<dbReference type="Proteomes" id="UP000019151">
    <property type="component" value="Chromosome"/>
</dbReference>
<dbReference type="EMBL" id="CP007128">
    <property type="protein sequence ID" value="AHG91369.1"/>
    <property type="molecule type" value="Genomic_DNA"/>
</dbReference>
<dbReference type="KEGG" id="gba:J421_3832"/>
<dbReference type="GO" id="GO:0005886">
    <property type="term" value="C:plasma membrane"/>
    <property type="evidence" value="ECO:0007669"/>
    <property type="project" value="UniProtKB-SubCell"/>
</dbReference>
<dbReference type="Pfam" id="PF06750">
    <property type="entry name" value="A24_N_bact"/>
    <property type="match status" value="1"/>
</dbReference>
<reference evidence="13 14" key="1">
    <citation type="journal article" date="2014" name="Genome Announc.">
        <title>Genome Sequence and Methylome of Soil Bacterium Gemmatirosa kalamazoonensis KBS708T, a Member of the Rarely Cultivated Gemmatimonadetes Phylum.</title>
        <authorList>
            <person name="Debruyn J.M."/>
            <person name="Radosevich M."/>
            <person name="Wommack K.E."/>
            <person name="Polson S.W."/>
            <person name="Hauser L.J."/>
            <person name="Fawaz M.N."/>
            <person name="Korlach J."/>
            <person name="Tsai Y.C."/>
        </authorList>
    </citation>
    <scope>NUCLEOTIDE SEQUENCE [LARGE SCALE GENOMIC DNA]</scope>
    <source>
        <strain evidence="13 14">KBS708</strain>
    </source>
</reference>
<keyword evidence="9" id="KW-0378">Hydrolase</keyword>
<sequence>MPIPQPAALVLAFLIGAVIGSFLNVCIVRWPEGLSVVRPPSRCPKCGRGVRWFENVPIVSWLVLRGKCAGCGLPISAAYPAVELLVALGWVAAVATFGPSIEALRVAVFGTVLFGISATDAKHYVIPDGFTLFLLAWQLLVAFAVWFAPSVAESSHFAGPYDAIVGACTGAGAIAILRWLGERAFGREAMGEGDITMMAGIGAALGAGRAGLTVLVAAFIGAVVAALVVVPARLLRARGGASTAPSGGTTEELDGARDITEIPFGVFLAPAALFTLLWGDRLIAWYMTRILQP</sequence>
<dbReference type="InterPro" id="IPR014032">
    <property type="entry name" value="Peptidase_A24A_bac"/>
</dbReference>
<dbReference type="InterPro" id="IPR010627">
    <property type="entry name" value="Prepilin_pept_A24_N"/>
</dbReference>
<comment type="function">
    <text evidence="9">Plays an essential role in type IV pili and type II pseudopili formation by proteolytically removing the leader sequence from substrate proteins and subsequently monomethylating the alpha-amino group of the newly exposed N-terminal phenylalanine.</text>
</comment>
<dbReference type="EC" id="2.1.1.-" evidence="9"/>
<keyword evidence="14" id="KW-1185">Reference proteome</keyword>
<evidence type="ECO:0000256" key="5">
    <source>
        <dbReference type="ARBA" id="ARBA00022692"/>
    </source>
</evidence>
<organism evidence="13 14">
    <name type="scientific">Gemmatirosa kalamazoonensis</name>
    <dbReference type="NCBI Taxonomy" id="861299"/>
    <lineage>
        <taxon>Bacteria</taxon>
        <taxon>Pseudomonadati</taxon>
        <taxon>Gemmatimonadota</taxon>
        <taxon>Gemmatimonadia</taxon>
        <taxon>Gemmatimonadales</taxon>
        <taxon>Gemmatimonadaceae</taxon>
        <taxon>Gemmatirosa</taxon>
    </lineage>
</organism>
<evidence type="ECO:0000259" key="11">
    <source>
        <dbReference type="Pfam" id="PF01478"/>
    </source>
</evidence>
<dbReference type="eggNOG" id="COG1989">
    <property type="taxonomic scope" value="Bacteria"/>
</dbReference>
<comment type="similarity">
    <text evidence="2 8">Belongs to the peptidase A24 family.</text>
</comment>
<proteinExistence type="inferred from homology"/>
<dbReference type="GO" id="GO:0032259">
    <property type="term" value="P:methylation"/>
    <property type="evidence" value="ECO:0007669"/>
    <property type="project" value="UniProtKB-KW"/>
</dbReference>
<evidence type="ECO:0000256" key="1">
    <source>
        <dbReference type="ARBA" id="ARBA00004429"/>
    </source>
</evidence>
<evidence type="ECO:0000256" key="10">
    <source>
        <dbReference type="SAM" id="Phobius"/>
    </source>
</evidence>
<comment type="subcellular location">
    <subcellularLocation>
        <location evidence="1">Cell inner membrane</location>
        <topology evidence="1">Multi-pass membrane protein</topology>
    </subcellularLocation>
    <subcellularLocation>
        <location evidence="9">Cell membrane</location>
        <topology evidence="9">Multi-pass membrane protein</topology>
    </subcellularLocation>
</comment>
<dbReference type="RefSeq" id="WP_025412818.1">
    <property type="nucleotide sequence ID" value="NZ_CP007128.1"/>
</dbReference>